<evidence type="ECO:0000256" key="1">
    <source>
        <dbReference type="ARBA" id="ARBA00009320"/>
    </source>
</evidence>
<dbReference type="AlphaFoldDB" id="A0A7H0VCJ8"/>
<dbReference type="RefSeq" id="WP_210757977.1">
    <property type="nucleotide sequence ID" value="NZ_CP060139.1"/>
</dbReference>
<dbReference type="InterPro" id="IPR027417">
    <property type="entry name" value="P-loop_NTPase"/>
</dbReference>
<evidence type="ECO:0000313" key="3">
    <source>
        <dbReference type="Proteomes" id="UP000516305"/>
    </source>
</evidence>
<proteinExistence type="inferred from homology"/>
<dbReference type="Proteomes" id="UP000516305">
    <property type="component" value="Chromosome"/>
</dbReference>
<keyword evidence="2" id="KW-0378">Hydrolase</keyword>
<keyword evidence="3" id="KW-1185">Reference proteome</keyword>
<evidence type="ECO:0000313" key="2">
    <source>
        <dbReference type="EMBL" id="QNR23446.1"/>
    </source>
</evidence>
<dbReference type="Gene3D" id="3.40.50.300">
    <property type="entry name" value="P-loop containing nucleotide triphosphate hydrolases"/>
    <property type="match status" value="1"/>
</dbReference>
<dbReference type="PANTHER" id="PTHR42743:SF11">
    <property type="entry name" value="AMINODEOXYCHORISMATE LYASE"/>
    <property type="match status" value="1"/>
</dbReference>
<organism evidence="2 3">
    <name type="scientific">Croceimicrobium hydrocarbonivorans</name>
    <dbReference type="NCBI Taxonomy" id="2761580"/>
    <lineage>
        <taxon>Bacteria</taxon>
        <taxon>Pseudomonadati</taxon>
        <taxon>Bacteroidota</taxon>
        <taxon>Flavobacteriia</taxon>
        <taxon>Flavobacteriales</taxon>
        <taxon>Owenweeksiaceae</taxon>
        <taxon>Croceimicrobium</taxon>
    </lineage>
</organism>
<dbReference type="Pfam" id="PF19798">
    <property type="entry name" value="Sulfotransfer_5"/>
    <property type="match status" value="1"/>
</dbReference>
<protein>
    <submittedName>
        <fullName evidence="2">HAD family hydrolase</fullName>
    </submittedName>
</protein>
<reference evidence="2 3" key="1">
    <citation type="submission" date="2020-08" db="EMBL/GenBank/DDBJ databases">
        <title>Croceimicrobium hydrocarbonivorans gen. nov., sp. nov., a novel marine bacterium isolated from a bacterial consortium that degrades polyethylene terephthalate.</title>
        <authorList>
            <person name="Liu R."/>
        </authorList>
    </citation>
    <scope>NUCLEOTIDE SEQUENCE [LARGE SCALE GENOMIC DNA]</scope>
    <source>
        <strain evidence="2 3">A20-9</strain>
    </source>
</reference>
<accession>A0A7H0VCJ8</accession>
<comment type="similarity">
    <text evidence="1">Belongs to the class-IV pyridoxal-phosphate-dependent aminotransferase family.</text>
</comment>
<dbReference type="PANTHER" id="PTHR42743">
    <property type="entry name" value="AMINO-ACID AMINOTRANSFERASE"/>
    <property type="match status" value="1"/>
</dbReference>
<dbReference type="InterPro" id="IPR050571">
    <property type="entry name" value="Class-IV_PLP-Dep_Aminotrnsfr"/>
</dbReference>
<dbReference type="GO" id="GO:0019752">
    <property type="term" value="P:carboxylic acid metabolic process"/>
    <property type="evidence" value="ECO:0007669"/>
    <property type="project" value="TreeGrafter"/>
</dbReference>
<dbReference type="KEGG" id="chyd:H4K34_13815"/>
<sequence>MIVALWSGPRNLSTALMYFFAHRGDFQVSDEPFFGAFLKQYPVYRPSRELVLQNMELEPLKVLESLQAKAENGPLFLKNMANHISLVPKDAALEWKAVLLFRHPAAVIASYRKNMAEISLFDLAYREQWQWLQELQKAGKSYYLLDSDALAQNPELELRKLCEHLEIPFSKSMLQWPAGPIKEDGLWAQFWYQRVHQSTGFEAQQKLDLPAISGEDLELYQECLAYYELLKNAAHEQIQSPRPA</sequence>
<gene>
    <name evidence="2" type="ORF">H4K34_13815</name>
</gene>
<dbReference type="GO" id="GO:0016787">
    <property type="term" value="F:hydrolase activity"/>
    <property type="evidence" value="ECO:0007669"/>
    <property type="project" value="UniProtKB-KW"/>
</dbReference>
<name>A0A7H0VCJ8_9FLAO</name>
<dbReference type="SUPFAM" id="SSF52540">
    <property type="entry name" value="P-loop containing nucleoside triphosphate hydrolases"/>
    <property type="match status" value="1"/>
</dbReference>
<dbReference type="EMBL" id="CP060139">
    <property type="protein sequence ID" value="QNR23446.1"/>
    <property type="molecule type" value="Genomic_DNA"/>
</dbReference>